<evidence type="ECO:0000313" key="4">
    <source>
        <dbReference type="Proteomes" id="UP000198636"/>
    </source>
</evidence>
<dbReference type="InterPro" id="IPR050659">
    <property type="entry name" value="Peptidase_M24B"/>
</dbReference>
<evidence type="ECO:0000259" key="1">
    <source>
        <dbReference type="Pfam" id="PF00557"/>
    </source>
</evidence>
<sequence>MPVFEREEYLQRISKTKEKMSEAGIDLLLISHPANMNYLTGYDGWSFYVHQCVLVSLEQEEPVWLGRGMDANGARITSFLSEENILEYADDYVQSTVKHPMHFIADYIKEKGWDKGSIGVEMDQFFFTHRSYVELEASLPNARFVDANTLVNWVRLIKSNAEIEFMRRAGKIAVKVMDTARKVIAPGVRECDAAAAIAAAQYGGTEEHGGDYPAIVPLMMAGEATKTPHLTWTDKRYQQEEAVLLELCGAYKHYHAPIARTIYLGKNPPQLMLDTAKVVLEGLQDALNIIKSGVVVEEVEEAWRKSIAHSGIIKTSRIGYSIGVNYPPDWGEQTISVRPGDKTVLQPNMTIHLIPGIWFDDVGFEIDASIQITKNGFEHLYDYPLELFIKK</sequence>
<dbReference type="SUPFAM" id="SSF53092">
    <property type="entry name" value="Creatinase/prolidase N-terminal domain"/>
    <property type="match status" value="1"/>
</dbReference>
<evidence type="ECO:0000313" key="3">
    <source>
        <dbReference type="EMBL" id="SCY90941.1"/>
    </source>
</evidence>
<dbReference type="PANTHER" id="PTHR46112">
    <property type="entry name" value="AMINOPEPTIDASE"/>
    <property type="match status" value="1"/>
</dbReference>
<dbReference type="InterPro" id="IPR000587">
    <property type="entry name" value="Creatinase_N"/>
</dbReference>
<dbReference type="RefSeq" id="WP_091545233.1">
    <property type="nucleotide sequence ID" value="NZ_FMUS01000021.1"/>
</dbReference>
<dbReference type="CDD" id="cd01066">
    <property type="entry name" value="APP_MetAP"/>
    <property type="match status" value="1"/>
</dbReference>
<accession>A0A1G5JSQ8</accession>
<dbReference type="Proteomes" id="UP000198636">
    <property type="component" value="Unassembled WGS sequence"/>
</dbReference>
<gene>
    <name evidence="3" type="ORF">SAMN03080606_02998</name>
</gene>
<dbReference type="SUPFAM" id="SSF55920">
    <property type="entry name" value="Creatinase/aminopeptidase"/>
    <property type="match status" value="1"/>
</dbReference>
<dbReference type="PANTHER" id="PTHR46112:SF2">
    <property type="entry name" value="XAA-PRO AMINOPEPTIDASE P-RELATED"/>
    <property type="match status" value="1"/>
</dbReference>
<dbReference type="AlphaFoldDB" id="A0A1G5JSQ8"/>
<dbReference type="Gene3D" id="3.90.230.10">
    <property type="entry name" value="Creatinase/methionine aminopeptidase superfamily"/>
    <property type="match status" value="1"/>
</dbReference>
<evidence type="ECO:0000259" key="2">
    <source>
        <dbReference type="Pfam" id="PF01321"/>
    </source>
</evidence>
<dbReference type="InterPro" id="IPR036005">
    <property type="entry name" value="Creatinase/aminopeptidase-like"/>
</dbReference>
<dbReference type="STRING" id="1120976.SAMN03080606_02998"/>
<dbReference type="Pfam" id="PF00557">
    <property type="entry name" value="Peptidase_M24"/>
    <property type="match status" value="1"/>
</dbReference>
<feature type="domain" description="Creatinase N-terminal" evidence="2">
    <location>
        <begin position="12"/>
        <end position="157"/>
    </location>
</feature>
<dbReference type="InterPro" id="IPR000994">
    <property type="entry name" value="Pept_M24"/>
</dbReference>
<proteinExistence type="predicted"/>
<dbReference type="Gene3D" id="3.40.350.10">
    <property type="entry name" value="Creatinase/prolidase N-terminal domain"/>
    <property type="match status" value="1"/>
</dbReference>
<keyword evidence="4" id="KW-1185">Reference proteome</keyword>
<protein>
    <submittedName>
        <fullName evidence="3">Xaa-Pro dipeptidase</fullName>
    </submittedName>
</protein>
<reference evidence="3 4" key="1">
    <citation type="submission" date="2016-10" db="EMBL/GenBank/DDBJ databases">
        <authorList>
            <person name="de Groot N.N."/>
        </authorList>
    </citation>
    <scope>NUCLEOTIDE SEQUENCE [LARGE SCALE GENOMIC DNA]</scope>
    <source>
        <strain evidence="3 4">DSM 18978</strain>
    </source>
</reference>
<dbReference type="OrthoDB" id="9806388at2"/>
<feature type="domain" description="Peptidase M24" evidence="1">
    <location>
        <begin position="164"/>
        <end position="373"/>
    </location>
</feature>
<dbReference type="Pfam" id="PF01321">
    <property type="entry name" value="Creatinase_N"/>
    <property type="match status" value="1"/>
</dbReference>
<dbReference type="InterPro" id="IPR029149">
    <property type="entry name" value="Creatin/AminoP/Spt16_N"/>
</dbReference>
<organism evidence="3 4">
    <name type="scientific">Alkaliphilus peptidifermentans DSM 18978</name>
    <dbReference type="NCBI Taxonomy" id="1120976"/>
    <lineage>
        <taxon>Bacteria</taxon>
        <taxon>Bacillati</taxon>
        <taxon>Bacillota</taxon>
        <taxon>Clostridia</taxon>
        <taxon>Peptostreptococcales</taxon>
        <taxon>Natronincolaceae</taxon>
        <taxon>Alkaliphilus</taxon>
    </lineage>
</organism>
<dbReference type="EMBL" id="FMUS01000021">
    <property type="protein sequence ID" value="SCY90941.1"/>
    <property type="molecule type" value="Genomic_DNA"/>
</dbReference>
<name>A0A1G5JSQ8_9FIRM</name>